<reference evidence="9 10" key="1">
    <citation type="journal article" date="2014" name="Genome Announc.">
        <title>Draft genome sequence of the pathogenic fungus Scedosporium apiospermum.</title>
        <authorList>
            <person name="Vandeputte P."/>
            <person name="Ghamrawi S."/>
            <person name="Rechenmann M."/>
            <person name="Iltis A."/>
            <person name="Giraud S."/>
            <person name="Fleury M."/>
            <person name="Thornton C."/>
            <person name="Delhaes L."/>
            <person name="Meyer W."/>
            <person name="Papon N."/>
            <person name="Bouchara J.P."/>
        </authorList>
    </citation>
    <scope>NUCLEOTIDE SEQUENCE [LARGE SCALE GENOMIC DNA]</scope>
    <source>
        <strain evidence="9 10">IHEM 14462</strain>
    </source>
</reference>
<evidence type="ECO:0000256" key="3">
    <source>
        <dbReference type="ARBA" id="ARBA00022692"/>
    </source>
</evidence>
<feature type="region of interest" description="Disordered" evidence="7">
    <location>
        <begin position="1"/>
        <end position="262"/>
    </location>
</feature>
<proteinExistence type="inferred from homology"/>
<feature type="compositionally biased region" description="Basic and acidic residues" evidence="7">
    <location>
        <begin position="513"/>
        <end position="522"/>
    </location>
</feature>
<feature type="compositionally biased region" description="Basic and acidic residues" evidence="7">
    <location>
        <begin position="1183"/>
        <end position="1193"/>
    </location>
</feature>
<evidence type="ECO:0000256" key="8">
    <source>
        <dbReference type="SAM" id="Phobius"/>
    </source>
</evidence>
<keyword evidence="10" id="KW-1185">Reference proteome</keyword>
<dbReference type="GO" id="GO:0016020">
    <property type="term" value="C:membrane"/>
    <property type="evidence" value="ECO:0007669"/>
    <property type="project" value="UniProtKB-SubCell"/>
</dbReference>
<dbReference type="KEGG" id="sapo:SAPIO_CDS3110"/>
<feature type="compositionally biased region" description="Basic and acidic residues" evidence="7">
    <location>
        <begin position="157"/>
        <end position="182"/>
    </location>
</feature>
<feature type="compositionally biased region" description="Polar residues" evidence="7">
    <location>
        <begin position="14"/>
        <end position="23"/>
    </location>
</feature>
<dbReference type="VEuPathDB" id="FungiDB:SAPIO_CDS3110"/>
<feature type="region of interest" description="Disordered" evidence="7">
    <location>
        <begin position="1065"/>
        <end position="1235"/>
    </location>
</feature>
<evidence type="ECO:0000256" key="4">
    <source>
        <dbReference type="ARBA" id="ARBA00022989"/>
    </source>
</evidence>
<keyword evidence="4 8" id="KW-1133">Transmembrane helix</keyword>
<feature type="coiled-coil region" evidence="6">
    <location>
        <begin position="967"/>
        <end position="994"/>
    </location>
</feature>
<gene>
    <name evidence="9" type="ORF">SAPIO_CDS3110</name>
</gene>
<evidence type="ECO:0000256" key="7">
    <source>
        <dbReference type="SAM" id="MobiDB-lite"/>
    </source>
</evidence>
<dbReference type="HOGENOM" id="CLU_001695_1_0_1"/>
<organism evidence="9 10">
    <name type="scientific">Pseudallescheria apiosperma</name>
    <name type="common">Scedosporium apiospermum</name>
    <dbReference type="NCBI Taxonomy" id="563466"/>
    <lineage>
        <taxon>Eukaryota</taxon>
        <taxon>Fungi</taxon>
        <taxon>Dikarya</taxon>
        <taxon>Ascomycota</taxon>
        <taxon>Pezizomycotina</taxon>
        <taxon>Sordariomycetes</taxon>
        <taxon>Hypocreomycetidae</taxon>
        <taxon>Microascales</taxon>
        <taxon>Microascaceae</taxon>
        <taxon>Scedosporium</taxon>
    </lineage>
</organism>
<feature type="compositionally biased region" description="Low complexity" evidence="7">
    <location>
        <begin position="1"/>
        <end position="13"/>
    </location>
</feature>
<dbReference type="GeneID" id="27722182"/>
<feature type="compositionally biased region" description="Low complexity" evidence="7">
    <location>
        <begin position="24"/>
        <end position="40"/>
    </location>
</feature>
<feature type="compositionally biased region" description="Polar residues" evidence="7">
    <location>
        <begin position="249"/>
        <end position="262"/>
    </location>
</feature>
<dbReference type="PANTHER" id="PTHR17920:SF3">
    <property type="entry name" value="TRANSMEMBRANE AND COILED-COIL DOMAIN-CONTAINING PROTEIN 4"/>
    <property type="match status" value="1"/>
</dbReference>
<dbReference type="Pfam" id="PF05277">
    <property type="entry name" value="DUF726"/>
    <property type="match status" value="1"/>
</dbReference>
<dbReference type="InterPro" id="IPR007941">
    <property type="entry name" value="DUF726"/>
</dbReference>
<feature type="region of interest" description="Disordered" evidence="7">
    <location>
        <begin position="477"/>
        <end position="531"/>
    </location>
</feature>
<evidence type="ECO:0000313" key="9">
    <source>
        <dbReference type="EMBL" id="KEZ44183.1"/>
    </source>
</evidence>
<comment type="similarity">
    <text evidence="2">Belongs to the TMCO4 family.</text>
</comment>
<name>A0A084GA21_PSEDA</name>
<comment type="subcellular location">
    <subcellularLocation>
        <location evidence="1">Membrane</location>
        <topology evidence="1">Multi-pass membrane protein</topology>
    </subcellularLocation>
</comment>
<feature type="transmembrane region" description="Helical" evidence="8">
    <location>
        <begin position="619"/>
        <end position="643"/>
    </location>
</feature>
<dbReference type="InterPro" id="IPR029058">
    <property type="entry name" value="AB_hydrolase_fold"/>
</dbReference>
<comment type="caution">
    <text evidence="9">The sequence shown here is derived from an EMBL/GenBank/DDBJ whole genome shotgun (WGS) entry which is preliminary data.</text>
</comment>
<dbReference type="SUPFAM" id="SSF53474">
    <property type="entry name" value="alpha/beta-Hydrolases"/>
    <property type="match status" value="1"/>
</dbReference>
<feature type="compositionally biased region" description="Pro residues" evidence="7">
    <location>
        <begin position="1168"/>
        <end position="1182"/>
    </location>
</feature>
<feature type="compositionally biased region" description="Basic and acidic residues" evidence="7">
    <location>
        <begin position="1217"/>
        <end position="1235"/>
    </location>
</feature>
<dbReference type="EMBL" id="JOWA01000088">
    <property type="protein sequence ID" value="KEZ44183.1"/>
    <property type="molecule type" value="Genomic_DNA"/>
</dbReference>
<feature type="compositionally biased region" description="Polar residues" evidence="7">
    <location>
        <begin position="1112"/>
        <end position="1127"/>
    </location>
</feature>
<evidence type="ECO:0000256" key="1">
    <source>
        <dbReference type="ARBA" id="ARBA00004141"/>
    </source>
</evidence>
<dbReference type="Proteomes" id="UP000028545">
    <property type="component" value="Unassembled WGS sequence"/>
</dbReference>
<keyword evidence="3 8" id="KW-0812">Transmembrane</keyword>
<sequence>MAGAGTEPTAGPASTSDPSSSHQPTSIPLSSSPFTSSKPIETAILSHDISKQSSPKQEESTASTNGTTSAPAEQSHPRPEQTAAQSQPPPTSAPMAVELDDFGLPVRQYRAPSSAASESGRSVDNKPRSHSNSFTSWLPRRSSSRDPKPATPAPEVTSKKEKKPEENRTESEKVEDEKEFKTKANGSKGRKGDDVDDDSEDEFKDAVATLPADGDGPLTPVPALPQTEVQSKSTATAQPTTDDPAQKPRSGTITSTASSNFNGVSEFSHQHVIIKQEEKAESDIGWQEMPSYARYDMYDDDDRLIAREHNEEEDNDEKYGYSGLGGAGKGYTRVIMDDDVESATSLDDNTQYLFKDVKSTSMMDEDDEQRDAVSQMQATKDLLTEGQRIAYVGVVRLELYQMAKDTESLEQTRKSKKLVAFSAESTKMWAQKMMIRIYAHMDISPAEQVMIEQLAEHGVMPADLTPILMANSRVNNPMAEKSTSPNSAGSRSSLQSPISPDQETAAEPPPPYESHEGEDLPEVRTPSQLPNSSKLDIDLRWTVLCDLFLVLIADSTYDSRSRTLLERVGKAMDIPWLDICRFEKRVTDALEIQQQAEKENWNEDEHMEERRKKALKRRYVMMGLATVGGGLVIGLSAGLLAPMIGAGLAAGFTTIGVTGTSGFLAGAGGAAVITSSAAASGSIIGARAANRRTGAVKTFEYRPLHNNKRVNLIITISGWMTGKVDDVRLPYSTVDSVMGDIYSVLWEPEMLRSMGDTINILATEALTQGLQQVLGSTILMSLMAALQLPIVLTKLSYLIDNPWAVSLDRATAAGLILADSLIDRNLGTRPVTLVGYSLGSRVIFSCLQELARRGAYGLVQNVYLFGSPIVVKKEEYLRARTVVPGRFVNAYNRNDWILGYLFRLTNGGIRRVAGLAPIEDCPWIENVDVTEIVVGHMDYRTKMPRLLRECGWMVESDEFTEIEDPDPENHEERQRELINEIEEARKELEREGKEGKSGGAFSLFRRKKALERAEWEVYQDTLGKDGNKKGAGDANTGVLFDVDAIRAELAKEKFEIRELQSTLPPMKLDLRPSPAVTDVGSADGTTAVYSPPRTAIPATLSEPKHLDVGSARVSSEAGTPVSRQRTPTLPKDQELARSPYFQQTHDPYEEEIQMTFDTTFDQKKPSSTLPPPRSPSPPPPLPPRKDDNLKRDVSGVGSSGGAVHAAPSIYIADPWADPDHEDFGKEKDEIHMTFA</sequence>
<dbReference type="PANTHER" id="PTHR17920">
    <property type="entry name" value="TRANSMEMBRANE AND COILED-COIL DOMAIN-CONTAINING PROTEIN 4 TMCO4"/>
    <property type="match status" value="1"/>
</dbReference>
<feature type="compositionally biased region" description="Low complexity" evidence="7">
    <location>
        <begin position="234"/>
        <end position="243"/>
    </location>
</feature>
<dbReference type="AlphaFoldDB" id="A0A084GA21"/>
<feature type="compositionally biased region" description="Polar residues" evidence="7">
    <location>
        <begin position="51"/>
        <end position="72"/>
    </location>
</feature>
<evidence type="ECO:0000256" key="6">
    <source>
        <dbReference type="SAM" id="Coils"/>
    </source>
</evidence>
<feature type="compositionally biased region" description="Acidic residues" evidence="7">
    <location>
        <begin position="194"/>
        <end position="203"/>
    </location>
</feature>
<dbReference type="OrthoDB" id="277931at2759"/>
<feature type="compositionally biased region" description="Polar residues" evidence="7">
    <location>
        <begin position="481"/>
        <end position="502"/>
    </location>
</feature>
<accession>A0A084GA21</accession>
<protein>
    <submittedName>
        <fullName evidence="9">DUF726 domain protein</fullName>
    </submittedName>
</protein>
<evidence type="ECO:0000256" key="2">
    <source>
        <dbReference type="ARBA" id="ARBA00009824"/>
    </source>
</evidence>
<evidence type="ECO:0000256" key="5">
    <source>
        <dbReference type="ARBA" id="ARBA00023136"/>
    </source>
</evidence>
<dbReference type="RefSeq" id="XP_016643982.1">
    <property type="nucleotide sequence ID" value="XM_016785976.1"/>
</dbReference>
<keyword evidence="6" id="KW-0175">Coiled coil</keyword>
<evidence type="ECO:0000313" key="10">
    <source>
        <dbReference type="Proteomes" id="UP000028545"/>
    </source>
</evidence>
<dbReference type="OMA" id="KEVGWEV"/>
<keyword evidence="5 8" id="KW-0472">Membrane</keyword>